<dbReference type="InterPro" id="IPR036397">
    <property type="entry name" value="RNaseH_sf"/>
</dbReference>
<dbReference type="PANTHER" id="PTHR37984">
    <property type="entry name" value="PROTEIN CBG26694"/>
    <property type="match status" value="1"/>
</dbReference>
<dbReference type="GO" id="GO:0015074">
    <property type="term" value="P:DNA integration"/>
    <property type="evidence" value="ECO:0007669"/>
    <property type="project" value="InterPro"/>
</dbReference>
<dbReference type="InterPro" id="IPR001584">
    <property type="entry name" value="Integrase_cat-core"/>
</dbReference>
<dbReference type="Gene3D" id="1.10.340.70">
    <property type="match status" value="1"/>
</dbReference>
<dbReference type="Gene3D" id="3.30.420.10">
    <property type="entry name" value="Ribonuclease H-like superfamily/Ribonuclease H"/>
    <property type="match status" value="1"/>
</dbReference>
<dbReference type="AlphaFoldDB" id="A0A1C7MZ65"/>
<organism evidence="3 4">
    <name type="scientific">Choanephora cucurbitarum</name>
    <dbReference type="NCBI Taxonomy" id="101091"/>
    <lineage>
        <taxon>Eukaryota</taxon>
        <taxon>Fungi</taxon>
        <taxon>Fungi incertae sedis</taxon>
        <taxon>Mucoromycota</taxon>
        <taxon>Mucoromycotina</taxon>
        <taxon>Mucoromycetes</taxon>
        <taxon>Mucorales</taxon>
        <taxon>Mucorineae</taxon>
        <taxon>Choanephoraceae</taxon>
        <taxon>Choanephoroideae</taxon>
        <taxon>Choanephora</taxon>
    </lineage>
</organism>
<dbReference type="PANTHER" id="PTHR37984:SF5">
    <property type="entry name" value="PROTEIN NYNRIN-LIKE"/>
    <property type="match status" value="1"/>
</dbReference>
<reference evidence="3 4" key="1">
    <citation type="submission" date="2016-03" db="EMBL/GenBank/DDBJ databases">
        <title>Choanephora cucurbitarum.</title>
        <authorList>
            <person name="Min B."/>
            <person name="Park H."/>
            <person name="Park J.-H."/>
            <person name="Shin H.-D."/>
            <person name="Choi I.-G."/>
        </authorList>
    </citation>
    <scope>NUCLEOTIDE SEQUENCE [LARGE SCALE GENOMIC DNA]</scope>
    <source>
        <strain evidence="3 4">KUS-F28377</strain>
    </source>
</reference>
<dbReference type="InterPro" id="IPR012337">
    <property type="entry name" value="RNaseH-like_sf"/>
</dbReference>
<dbReference type="InParanoid" id="A0A1C7MZ65"/>
<dbReference type="PROSITE" id="PS50994">
    <property type="entry name" value="INTEGRASE"/>
    <property type="match status" value="1"/>
</dbReference>
<feature type="domain" description="Integrase catalytic" evidence="2">
    <location>
        <begin position="148"/>
        <end position="306"/>
    </location>
</feature>
<dbReference type="InterPro" id="IPR050951">
    <property type="entry name" value="Retrovirus_Pol_polyprotein"/>
</dbReference>
<evidence type="ECO:0000259" key="2">
    <source>
        <dbReference type="PROSITE" id="PS50994"/>
    </source>
</evidence>
<protein>
    <submittedName>
        <fullName evidence="3">Pro-Pol polyprotein</fullName>
    </submittedName>
</protein>
<feature type="region of interest" description="Disordered" evidence="1">
    <location>
        <begin position="37"/>
        <end position="57"/>
    </location>
</feature>
<keyword evidence="4" id="KW-1185">Reference proteome</keyword>
<dbReference type="InterPro" id="IPR041588">
    <property type="entry name" value="Integrase_H2C2"/>
</dbReference>
<comment type="caution">
    <text evidence="3">The sequence shown here is derived from an EMBL/GenBank/DDBJ whole genome shotgun (WGS) entry which is preliminary data.</text>
</comment>
<dbReference type="Pfam" id="PF17921">
    <property type="entry name" value="Integrase_H2C2"/>
    <property type="match status" value="1"/>
</dbReference>
<dbReference type="GO" id="GO:0003676">
    <property type="term" value="F:nucleic acid binding"/>
    <property type="evidence" value="ECO:0007669"/>
    <property type="project" value="InterPro"/>
</dbReference>
<accession>A0A1C7MZ65</accession>
<dbReference type="Proteomes" id="UP000093000">
    <property type="component" value="Unassembled WGS sequence"/>
</dbReference>
<evidence type="ECO:0000313" key="4">
    <source>
        <dbReference type="Proteomes" id="UP000093000"/>
    </source>
</evidence>
<name>A0A1C7MZ65_9FUNG</name>
<dbReference type="STRING" id="101091.A0A1C7MZ65"/>
<evidence type="ECO:0000313" key="3">
    <source>
        <dbReference type="EMBL" id="OBZ81699.1"/>
    </source>
</evidence>
<dbReference type="Pfam" id="PF00665">
    <property type="entry name" value="rve"/>
    <property type="match status" value="1"/>
</dbReference>
<dbReference type="GO" id="GO:0005634">
    <property type="term" value="C:nucleus"/>
    <property type="evidence" value="ECO:0007669"/>
    <property type="project" value="UniProtKB-ARBA"/>
</dbReference>
<proteinExistence type="predicted"/>
<sequence length="355" mass="41634">MNNILPHHLSRLYEPFTDHKRLVEKGDKRAKKAREAFQTKRLNRSKEKQNTAHHSNRTFINKMKQVYSHDNFDGVAYIAPPENERDSLLREYHALGHYGEQNLVKQLHNNGIHWQGLYADVKAVCKACITCAQHNVTRRGCHELKNILAYVPFDHIGIDLLGPLPETERNNRYVLVIIDIFTRYIIARSVPNKQSDTVAEQLTNVMCEYGFPRVIQMDNGREFKNSLICTISRTLGFKTRYSTVFYSRGNGAIESAVKVVLNTLRKMVDLDVRDWDKHLPAVQLAVNLRTRYRPQSTPFSLMFARQLNKLKVYNESDQYKTHPNEMMTLKELQEKTEYMSQVFFRLLKIRRFCWL</sequence>
<gene>
    <name evidence="3" type="primary">pol_0</name>
    <name evidence="3" type="ORF">A0J61_10253</name>
</gene>
<dbReference type="EMBL" id="LUGH01001088">
    <property type="protein sequence ID" value="OBZ81699.1"/>
    <property type="molecule type" value="Genomic_DNA"/>
</dbReference>
<evidence type="ECO:0000256" key="1">
    <source>
        <dbReference type="SAM" id="MobiDB-lite"/>
    </source>
</evidence>
<dbReference type="SUPFAM" id="SSF53098">
    <property type="entry name" value="Ribonuclease H-like"/>
    <property type="match status" value="1"/>
</dbReference>
<dbReference type="OrthoDB" id="2281046at2759"/>
<feature type="compositionally biased region" description="Basic and acidic residues" evidence="1">
    <location>
        <begin position="37"/>
        <end position="50"/>
    </location>
</feature>